<evidence type="ECO:0000256" key="2">
    <source>
        <dbReference type="SAM" id="SignalP"/>
    </source>
</evidence>
<evidence type="ECO:0000313" key="4">
    <source>
        <dbReference type="EMBL" id="ANZ66302.1"/>
    </source>
</evidence>
<evidence type="ECO:0000313" key="5">
    <source>
        <dbReference type="Proteomes" id="UP000093267"/>
    </source>
</evidence>
<name>A0A1B2IW92_9LACO</name>
<dbReference type="AlphaFoldDB" id="A0A1B2IW92"/>
<dbReference type="Pfam" id="PF14478">
    <property type="entry name" value="DUF4430"/>
    <property type="match status" value="1"/>
</dbReference>
<dbReference type="RefSeq" id="WP_065901674.1">
    <property type="nucleotide sequence ID" value="NZ_CP014912.1"/>
</dbReference>
<proteinExistence type="predicted"/>
<dbReference type="Gene3D" id="2.170.130.30">
    <property type="match status" value="1"/>
</dbReference>
<dbReference type="STRING" id="240427.AYR62_12335"/>
<feature type="signal peptide" evidence="2">
    <location>
        <begin position="1"/>
        <end position="24"/>
    </location>
</feature>
<evidence type="ECO:0000256" key="1">
    <source>
        <dbReference type="SAM" id="MobiDB-lite"/>
    </source>
</evidence>
<protein>
    <recommendedName>
        <fullName evidence="3">Transcobalamin-like C-terminal domain-containing protein</fullName>
    </recommendedName>
</protein>
<reference evidence="4 5" key="1">
    <citation type="submission" date="2016-03" db="EMBL/GenBank/DDBJ databases">
        <title>Pediococcus and Lactobacillus from brewery environment - whole genome sequencing and assembly.</title>
        <authorList>
            <person name="Behr J."/>
            <person name="Geissler A.J."/>
            <person name="Vogel R.F."/>
        </authorList>
    </citation>
    <scope>NUCLEOTIDE SEQUENCE [LARGE SCALE GENOMIC DNA]</scope>
    <source>
        <strain evidence="4 5">TMW 1.1995</strain>
    </source>
</reference>
<feature type="domain" description="Transcobalamin-like C-terminal" evidence="3">
    <location>
        <begin position="202"/>
        <end position="277"/>
    </location>
</feature>
<dbReference type="OrthoDB" id="2329850at2"/>
<organism evidence="4 5">
    <name type="scientific">Secundilactobacillus paracollinoides</name>
    <dbReference type="NCBI Taxonomy" id="240427"/>
    <lineage>
        <taxon>Bacteria</taxon>
        <taxon>Bacillati</taxon>
        <taxon>Bacillota</taxon>
        <taxon>Bacilli</taxon>
        <taxon>Lactobacillales</taxon>
        <taxon>Lactobacillaceae</taxon>
        <taxon>Secundilactobacillus</taxon>
    </lineage>
</organism>
<feature type="chain" id="PRO_5038685434" description="Transcobalamin-like C-terminal domain-containing protein" evidence="2">
    <location>
        <begin position="25"/>
        <end position="288"/>
    </location>
</feature>
<gene>
    <name evidence="4" type="ORF">AYR63_03560</name>
</gene>
<keyword evidence="2" id="KW-0732">Signal</keyword>
<feature type="region of interest" description="Disordered" evidence="1">
    <location>
        <begin position="133"/>
        <end position="175"/>
    </location>
</feature>
<accession>A0A1B2IW92</accession>
<feature type="compositionally biased region" description="Polar residues" evidence="1">
    <location>
        <begin position="165"/>
        <end position="175"/>
    </location>
</feature>
<sequence length="288" mass="30620">MKFNKLVKVLAGVMLLGGGLFIGANLNTPAAQTTTAQAKTKSTKVVKVTYKKLAKKAYHVTKGTFYSTSKLTKANHYAVHYKNTTFYTSEQGTVKRANGKKAIYYYVKSSNGKVKGWIWHSYLIKGKAPAAKKTTTTTSTTKTPTTSTTTSGSTTTPQAPITSLVGESTSSSDTEQATVNVYGPLSQGNKILVSGTVDFTAGATAASVLQTLCNNSGVSVSISGTGTSLYVRGIDNLFEKDTTATSGWIYSVNGTFPSYSAGAYKVQSGDVVQWMYTETKGDRGWTGQ</sequence>
<feature type="compositionally biased region" description="Low complexity" evidence="1">
    <location>
        <begin position="133"/>
        <end position="160"/>
    </location>
</feature>
<dbReference type="InterPro" id="IPR027954">
    <property type="entry name" value="Transcobalamin-like_C"/>
</dbReference>
<dbReference type="EMBL" id="CP014924">
    <property type="protein sequence ID" value="ANZ66302.1"/>
    <property type="molecule type" value="Genomic_DNA"/>
</dbReference>
<dbReference type="Proteomes" id="UP000093267">
    <property type="component" value="Chromosome"/>
</dbReference>
<evidence type="ECO:0000259" key="3">
    <source>
        <dbReference type="Pfam" id="PF14478"/>
    </source>
</evidence>
<keyword evidence="5" id="KW-1185">Reference proteome</keyword>